<gene>
    <name evidence="2" type="ORF">RHGRI_019761</name>
</gene>
<comment type="catalytic activity">
    <reaction evidence="1">
        <text>3-hydroxy-2-methylpropanoyl-CoA + H2O = 3-hydroxy-2-methylpropanoate + CoA + H(+)</text>
        <dbReference type="Rhea" id="RHEA:20888"/>
        <dbReference type="ChEBI" id="CHEBI:11805"/>
        <dbReference type="ChEBI" id="CHEBI:15377"/>
        <dbReference type="ChEBI" id="CHEBI:15378"/>
        <dbReference type="ChEBI" id="CHEBI:57287"/>
        <dbReference type="ChEBI" id="CHEBI:57340"/>
        <dbReference type="EC" id="3.1.2.4"/>
    </reaction>
</comment>
<accession>A0AAV6JDM9</accession>
<keyword evidence="1" id="KW-0378">Hydrolase</keyword>
<comment type="similarity">
    <text evidence="1">Belongs to the enoyl-CoA hydratase/isomerase family.</text>
</comment>
<organism evidence="2 3">
    <name type="scientific">Rhododendron griersonianum</name>
    <dbReference type="NCBI Taxonomy" id="479676"/>
    <lineage>
        <taxon>Eukaryota</taxon>
        <taxon>Viridiplantae</taxon>
        <taxon>Streptophyta</taxon>
        <taxon>Embryophyta</taxon>
        <taxon>Tracheophyta</taxon>
        <taxon>Spermatophyta</taxon>
        <taxon>Magnoliopsida</taxon>
        <taxon>eudicotyledons</taxon>
        <taxon>Gunneridae</taxon>
        <taxon>Pentapetalae</taxon>
        <taxon>asterids</taxon>
        <taxon>Ericales</taxon>
        <taxon>Ericaceae</taxon>
        <taxon>Ericoideae</taxon>
        <taxon>Rhodoreae</taxon>
        <taxon>Rhododendron</taxon>
    </lineage>
</organism>
<dbReference type="GO" id="GO:0003860">
    <property type="term" value="F:3-hydroxyisobutyryl-CoA hydrolase activity"/>
    <property type="evidence" value="ECO:0007669"/>
    <property type="project" value="UniProtKB-UniRule"/>
</dbReference>
<evidence type="ECO:0000313" key="2">
    <source>
        <dbReference type="EMBL" id="KAG5539301.1"/>
    </source>
</evidence>
<evidence type="ECO:0000313" key="3">
    <source>
        <dbReference type="Proteomes" id="UP000823749"/>
    </source>
</evidence>
<dbReference type="InterPro" id="IPR032259">
    <property type="entry name" value="HIBYL-CoA-H"/>
</dbReference>
<dbReference type="GO" id="GO:0006574">
    <property type="term" value="P:L-valine catabolic process"/>
    <property type="evidence" value="ECO:0007669"/>
    <property type="project" value="UniProtKB-UniRule"/>
</dbReference>
<dbReference type="Proteomes" id="UP000823749">
    <property type="component" value="Chromosome 7"/>
</dbReference>
<dbReference type="EMBL" id="JACTNZ010000007">
    <property type="protein sequence ID" value="KAG5539301.1"/>
    <property type="molecule type" value="Genomic_DNA"/>
</dbReference>
<dbReference type="PANTHER" id="PTHR43176:SF6">
    <property type="entry name" value="3-HYDROXYISOBUTYRYL-COA HYDROLASE"/>
    <property type="match status" value="1"/>
</dbReference>
<comment type="function">
    <text evidence="1">Hydrolyzes 3-hydroxyisobutyryl-CoA (HIBYL-CoA), a saline catabolite. Has high activity toward isobutyryl-CoA. Could be an isobutyryl-CoA dehydrogenase that functions in valine catabolism.</text>
</comment>
<dbReference type="Gene3D" id="3.90.226.10">
    <property type="entry name" value="2-enoyl-CoA Hydratase, Chain A, domain 1"/>
    <property type="match status" value="1"/>
</dbReference>
<keyword evidence="3" id="KW-1185">Reference proteome</keyword>
<name>A0AAV6JDM9_9ERIC</name>
<dbReference type="EC" id="3.1.2.4" evidence="1"/>
<proteinExistence type="inferred from homology"/>
<comment type="pathway">
    <text evidence="1">Amino-acid degradation; L-valine degradation.</text>
</comment>
<dbReference type="AlphaFoldDB" id="A0AAV6JDM9"/>
<reference evidence="2" key="1">
    <citation type="submission" date="2020-08" db="EMBL/GenBank/DDBJ databases">
        <title>Plant Genome Project.</title>
        <authorList>
            <person name="Zhang R.-G."/>
        </authorList>
    </citation>
    <scope>NUCLEOTIDE SEQUENCE</scope>
    <source>
        <strain evidence="2">WSP0</strain>
        <tissue evidence="2">Leaf</tissue>
    </source>
</reference>
<protein>
    <recommendedName>
        <fullName evidence="1">3-hydroxyisobutyryl-CoA hydrolase</fullName>
        <shortName evidence="1">HIB-CoA hydrolase</shortName>
        <shortName evidence="1">HIBYL-CoA-H</shortName>
        <ecNumber evidence="1">3.1.2.4</ecNumber>
    </recommendedName>
    <alternativeName>
        <fullName evidence="1">3-hydroxyisobutyryl-coenzyme A hydrolase</fullName>
    </alternativeName>
</protein>
<comment type="caution">
    <text evidence="2">The sequence shown here is derived from an EMBL/GenBank/DDBJ whole genome shotgun (WGS) entry which is preliminary data.</text>
</comment>
<dbReference type="PANTHER" id="PTHR43176">
    <property type="entry name" value="3-HYDROXYISOBUTYRYL-COA HYDROLASE-RELATED"/>
    <property type="match status" value="1"/>
</dbReference>
<evidence type="ECO:0000256" key="1">
    <source>
        <dbReference type="RuleBase" id="RU369070"/>
    </source>
</evidence>
<sequence>MDRLETINECFCKETVEEILLSLIREGRKQRLDLCMAREYLVCAHVVRGTVSNDFFEWEPSQLCQVGEEMVDKFYAELDDEDFECLQLPARLSPGTEARAKL</sequence>